<organism evidence="2 3">
    <name type="scientific">Polarella glacialis</name>
    <name type="common">Dinoflagellate</name>
    <dbReference type="NCBI Taxonomy" id="89957"/>
    <lineage>
        <taxon>Eukaryota</taxon>
        <taxon>Sar</taxon>
        <taxon>Alveolata</taxon>
        <taxon>Dinophyceae</taxon>
        <taxon>Suessiales</taxon>
        <taxon>Suessiaceae</taxon>
        <taxon>Polarella</taxon>
    </lineage>
</organism>
<dbReference type="Proteomes" id="UP000654075">
    <property type="component" value="Unassembled WGS sequence"/>
</dbReference>
<proteinExistence type="predicted"/>
<dbReference type="Proteomes" id="UP000626109">
    <property type="component" value="Unassembled WGS sequence"/>
</dbReference>
<accession>A0A813ISK2</accession>
<evidence type="ECO:0000313" key="1">
    <source>
        <dbReference type="EMBL" id="CAE8603881.1"/>
    </source>
</evidence>
<dbReference type="AlphaFoldDB" id="A0A813ISK2"/>
<comment type="caution">
    <text evidence="2">The sequence shown here is derived from an EMBL/GenBank/DDBJ whole genome shotgun (WGS) entry which is preliminary data.</text>
</comment>
<evidence type="ECO:0000313" key="4">
    <source>
        <dbReference type="Proteomes" id="UP000654075"/>
    </source>
</evidence>
<reference evidence="2" key="1">
    <citation type="submission" date="2021-02" db="EMBL/GenBank/DDBJ databases">
        <authorList>
            <person name="Dougan E. K."/>
            <person name="Rhodes N."/>
            <person name="Thang M."/>
            <person name="Chan C."/>
        </authorList>
    </citation>
    <scope>NUCLEOTIDE SEQUENCE</scope>
</reference>
<dbReference type="EMBL" id="CAJNNW010016863">
    <property type="protein sequence ID" value="CAE8659880.1"/>
    <property type="molecule type" value="Genomic_DNA"/>
</dbReference>
<name>A0A813ISK2_POLGL</name>
<sequence length="215" mass="23939">MKVEPGVEKKAHKLVQVKFLCGETVESHVAELVRPGEATLSRWVEAKMLQHLTTSKSCAWRAAYRTRAEEAELIAVNSELHELDAFEVMHDLQVSVMTITVELEYAPVCKRRRLSTSDKGLRKSAAATWQQTIDACRSLLALKAKELNKQGGAAAWRKQASDFRNFAIKMLVPGLVKDVVDLTDAMLAGFKSKNSSWRGRAESILTKLQEASPCL</sequence>
<keyword evidence="4" id="KW-1185">Reference proteome</keyword>
<dbReference type="EMBL" id="CAJNNV010015837">
    <property type="protein sequence ID" value="CAE8603881.1"/>
    <property type="molecule type" value="Genomic_DNA"/>
</dbReference>
<evidence type="ECO:0000313" key="2">
    <source>
        <dbReference type="EMBL" id="CAE8659880.1"/>
    </source>
</evidence>
<gene>
    <name evidence="1" type="ORF">PGLA1383_LOCUS22081</name>
    <name evidence="2" type="ORF">PGLA2088_LOCUS13919</name>
</gene>
<evidence type="ECO:0000313" key="3">
    <source>
        <dbReference type="Proteomes" id="UP000626109"/>
    </source>
</evidence>
<protein>
    <submittedName>
        <fullName evidence="2">Uncharacterized protein</fullName>
    </submittedName>
</protein>